<dbReference type="VEuPathDB" id="TrichDB:TRFO_03769"/>
<evidence type="ECO:0000256" key="1">
    <source>
        <dbReference type="SAM" id="Phobius"/>
    </source>
</evidence>
<name>A0A1J4KMH3_9EUKA</name>
<keyword evidence="1" id="KW-1133">Transmembrane helix</keyword>
<reference evidence="2" key="1">
    <citation type="submission" date="2016-10" db="EMBL/GenBank/DDBJ databases">
        <authorList>
            <person name="Benchimol M."/>
            <person name="Almeida L.G."/>
            <person name="Vasconcelos A.T."/>
            <person name="Perreira-Neves A."/>
            <person name="Rosa I.A."/>
            <person name="Tasca T."/>
            <person name="Bogo M.R."/>
            <person name="de Souza W."/>
        </authorList>
    </citation>
    <scope>NUCLEOTIDE SEQUENCE [LARGE SCALE GENOMIC DNA]</scope>
    <source>
        <strain evidence="2">K</strain>
    </source>
</reference>
<dbReference type="InterPro" id="IPR026247">
    <property type="entry name" value="ECSCR"/>
</dbReference>
<dbReference type="PRINTS" id="PR02069">
    <property type="entry name" value="ECCREGULATOR"/>
</dbReference>
<dbReference type="RefSeq" id="XP_068365264.1">
    <property type="nucleotide sequence ID" value="XM_068491507.1"/>
</dbReference>
<dbReference type="EMBL" id="MLAK01000571">
    <property type="protein sequence ID" value="OHT12128.1"/>
    <property type="molecule type" value="Genomic_DNA"/>
</dbReference>
<dbReference type="AlphaFoldDB" id="A0A1J4KMH3"/>
<protein>
    <submittedName>
        <fullName evidence="2">Uncharacterized protein</fullName>
    </submittedName>
</protein>
<comment type="caution">
    <text evidence="2">The sequence shown here is derived from an EMBL/GenBank/DDBJ whole genome shotgun (WGS) entry which is preliminary data.</text>
</comment>
<sequence>MAVKGKNINVTVNYINSCSHIIGDVYLRKGIKVPNSASSITIQNLYFIDHPAVELSYLWGSNSECPINITGNIFGNANIVPMTSTKEFIKYICGNAVDESFFNISYIGTTIQHIPFEILKIDNCIVTNQTSAKPAESIVICFDGPSNKCPKTYNVLPENDDDWSIYYTPYLTKIEFNMMRDVMIDLSVIKHELSVIFQPYVPIFQVSPGYDVKIASSQRAANYILNWQLGSTTVANVMTITFMNYLSMKNIITIQKSLKYDPKNFKMMLDFYELTYLAIEYMSQINDLSDILPSIPCLIVNSKEIIINIEYTNDGWSIGTSTENYTVNGFYHSNFTLQITKYSSSYKRLVVSVNANNPYLMYLMIEYGSTLSNIVQLAGDWKPFQMICPLILGGTLTLEIPFDFIPINLDDRIQYIFHIIRREIALNITGVYAKNQVMTIYSIVYMNYCQLITFSHSQSEIISIIFMENVDSIRAISSSSSNEIKFIFRKLLIIDNSLVRFWSESSEIKITGEGELLNPTFRDSIVLIWDYLKNDNRWKAPTIKAADSLVRCKFIIQEQKANFSDEDVNQMKHFYFVMAASSDLTLDEFNDKIEFESDSLELKFENRSIKFETFICYMMDFEPDIFTENGIVESENALSLGFYLRRIDDIVENENKTILSQGLSNSQITVISFGVTSFILILVIVIIAIIYRQKNRIDRLLENK</sequence>
<proteinExistence type="predicted"/>
<keyword evidence="1" id="KW-0472">Membrane</keyword>
<dbReference type="Proteomes" id="UP000179807">
    <property type="component" value="Unassembled WGS sequence"/>
</dbReference>
<organism evidence="2 3">
    <name type="scientific">Tritrichomonas foetus</name>
    <dbReference type="NCBI Taxonomy" id="1144522"/>
    <lineage>
        <taxon>Eukaryota</taxon>
        <taxon>Metamonada</taxon>
        <taxon>Parabasalia</taxon>
        <taxon>Tritrichomonadida</taxon>
        <taxon>Tritrichomonadidae</taxon>
        <taxon>Tritrichomonas</taxon>
    </lineage>
</organism>
<evidence type="ECO:0000313" key="2">
    <source>
        <dbReference type="EMBL" id="OHT12128.1"/>
    </source>
</evidence>
<accession>A0A1J4KMH3</accession>
<feature type="transmembrane region" description="Helical" evidence="1">
    <location>
        <begin position="670"/>
        <end position="691"/>
    </location>
</feature>
<keyword evidence="1" id="KW-0812">Transmembrane</keyword>
<keyword evidence="3" id="KW-1185">Reference proteome</keyword>
<gene>
    <name evidence="2" type="ORF">TRFO_03769</name>
</gene>
<dbReference type="GeneID" id="94826211"/>
<evidence type="ECO:0000313" key="3">
    <source>
        <dbReference type="Proteomes" id="UP000179807"/>
    </source>
</evidence>